<accession>A0AA36M348</accession>
<gene>
    <name evidence="4" type="ORF">CYNAS_LOCUS8611</name>
</gene>
<feature type="region of interest" description="Disordered" evidence="1">
    <location>
        <begin position="175"/>
        <end position="199"/>
    </location>
</feature>
<evidence type="ECO:0000259" key="3">
    <source>
        <dbReference type="Pfam" id="PF01705"/>
    </source>
</evidence>
<reference evidence="4" key="1">
    <citation type="submission" date="2023-07" db="EMBL/GenBank/DDBJ databases">
        <authorList>
            <consortium name="CYATHOMIX"/>
        </authorList>
    </citation>
    <scope>NUCLEOTIDE SEQUENCE</scope>
    <source>
        <strain evidence="4">N/A</strain>
    </source>
</reference>
<feature type="chain" id="PRO_5041265405" description="CX domain-containing protein" evidence="2">
    <location>
        <begin position="21"/>
        <end position="398"/>
    </location>
</feature>
<feature type="compositionally biased region" description="Gly residues" evidence="1">
    <location>
        <begin position="84"/>
        <end position="99"/>
    </location>
</feature>
<evidence type="ECO:0000256" key="1">
    <source>
        <dbReference type="SAM" id="MobiDB-lite"/>
    </source>
</evidence>
<dbReference type="EMBL" id="CATQJL010000223">
    <property type="protein sequence ID" value="CAJ0596628.1"/>
    <property type="molecule type" value="Genomic_DNA"/>
</dbReference>
<feature type="compositionally biased region" description="Gly residues" evidence="1">
    <location>
        <begin position="43"/>
        <end position="55"/>
    </location>
</feature>
<organism evidence="4 5">
    <name type="scientific">Cylicocyclus nassatus</name>
    <name type="common">Nematode worm</name>
    <dbReference type="NCBI Taxonomy" id="53992"/>
    <lineage>
        <taxon>Eukaryota</taxon>
        <taxon>Metazoa</taxon>
        <taxon>Ecdysozoa</taxon>
        <taxon>Nematoda</taxon>
        <taxon>Chromadorea</taxon>
        <taxon>Rhabditida</taxon>
        <taxon>Rhabditina</taxon>
        <taxon>Rhabditomorpha</taxon>
        <taxon>Strongyloidea</taxon>
        <taxon>Strongylidae</taxon>
        <taxon>Cylicocyclus</taxon>
    </lineage>
</organism>
<keyword evidence="5" id="KW-1185">Reference proteome</keyword>
<proteinExistence type="predicted"/>
<dbReference type="AlphaFoldDB" id="A0AA36M348"/>
<evidence type="ECO:0000313" key="5">
    <source>
        <dbReference type="Proteomes" id="UP001176961"/>
    </source>
</evidence>
<feature type="region of interest" description="Disordered" evidence="1">
    <location>
        <begin position="24"/>
        <end position="104"/>
    </location>
</feature>
<sequence length="398" mass="41437">MWNRGSILLLVILLANPVLPRRASAGGGSFQPRGSSGARGAIGQPGGGFQPGGASGFRPQPAQGGFGGGVHPQGGFHPNQGGFHPQGGFSGGFRPGTGPGSAASSGTFKKALIGGALGAVGGIVAFEAGKAIIQSATRPFNHDGRNYYFDNNAQVKGNEIMCSMPLSQLQQLNPTTTTTTAAPGSAGDSTVAPASTTPSPDQILNTLQFADGTRPKTITWTCKRGVEVCCGTDCCPAPVQNNMAGGNPNHAGSTGSNVAGIAIGMLANSLSTPYLLTQSSLLQTHGSVAVLNDQFFFFCFSHVAVVVSSRTNAADPPSMALYLKVINKKKYSKIPIHNNIQCNNIRLLKAIHKVTRLTRVIPPTRDIPSRVAAIHSKAILNHIHLNRPIEESFSRLEV</sequence>
<protein>
    <recommendedName>
        <fullName evidence="3">CX domain-containing protein</fullName>
    </recommendedName>
</protein>
<dbReference type="InterPro" id="IPR002619">
    <property type="entry name" value="CX"/>
</dbReference>
<keyword evidence="2" id="KW-0732">Signal</keyword>
<feature type="compositionally biased region" description="Low complexity" evidence="1">
    <location>
        <begin position="175"/>
        <end position="190"/>
    </location>
</feature>
<evidence type="ECO:0000313" key="4">
    <source>
        <dbReference type="EMBL" id="CAJ0596628.1"/>
    </source>
</evidence>
<evidence type="ECO:0000256" key="2">
    <source>
        <dbReference type="SAM" id="SignalP"/>
    </source>
</evidence>
<dbReference type="Pfam" id="PF01705">
    <property type="entry name" value="CX"/>
    <property type="match status" value="1"/>
</dbReference>
<dbReference type="PANTHER" id="PTHR47520:SF8">
    <property type="entry name" value="CX DOMAIN-CONTAINING PROTEIN"/>
    <property type="match status" value="1"/>
</dbReference>
<feature type="domain" description="CX" evidence="3">
    <location>
        <begin position="199"/>
        <end position="235"/>
    </location>
</feature>
<name>A0AA36M348_CYLNA</name>
<dbReference type="PANTHER" id="PTHR47520">
    <property type="entry name" value="CX DOMAIN-CONTAINING PROTEIN-RELATED"/>
    <property type="match status" value="1"/>
</dbReference>
<feature type="signal peptide" evidence="2">
    <location>
        <begin position="1"/>
        <end position="20"/>
    </location>
</feature>
<feature type="compositionally biased region" description="Low complexity" evidence="1">
    <location>
        <begin position="73"/>
        <end position="83"/>
    </location>
</feature>
<dbReference type="Proteomes" id="UP001176961">
    <property type="component" value="Unassembled WGS sequence"/>
</dbReference>
<comment type="caution">
    <text evidence="4">The sequence shown here is derived from an EMBL/GenBank/DDBJ whole genome shotgun (WGS) entry which is preliminary data.</text>
</comment>